<feature type="transmembrane region" description="Helical" evidence="6">
    <location>
        <begin position="361"/>
        <end position="381"/>
    </location>
</feature>
<dbReference type="EMBL" id="JBGFUD010008532">
    <property type="protein sequence ID" value="MFH4982122.1"/>
    <property type="molecule type" value="Genomic_DNA"/>
</dbReference>
<evidence type="ECO:0000313" key="8">
    <source>
        <dbReference type="Proteomes" id="UP001608902"/>
    </source>
</evidence>
<sequence length="385" mass="45358">MLFDTIRPINNRIKYFGCQTCRSPEQYRTIIPSDFLHWNSAENLQDAGGKNIVTQHEIVIRRNTNKTYWRCNTFSTSSIKEPQIRRHWNHSCIDKVDHLGLHVSRHTALIATDRKTDWLSITKKRRQNKCTLKEWLFEPIEMYRFRSMQKKFPTFDFGRLERSKFIIVSFGSIAKTEYMAFELLDSMLDTFSHLKYTVIWQTNCDHDKMLRGRSLPKNIIMSRWLPLKELFGHPNLMYFVSHGGINTINEILSFGVPIVGVPLQGDQSSNIQRIVELGVGNSVSVREIWNGRLPEVLANMENNLQRYRRRSKKVAVMLADQRKLTKGIQHFWLHWAERNGPKLKVKNRRFFDLKYRSSFDYFSGLQVLFSMGIFFGLLFVLSTSY</sequence>
<name>A0ABD6ESK6_9BILA</name>
<keyword evidence="6" id="KW-0472">Membrane</keyword>
<evidence type="ECO:0000313" key="7">
    <source>
        <dbReference type="EMBL" id="MFH4982122.1"/>
    </source>
</evidence>
<comment type="caution">
    <text evidence="7">The sequence shown here is derived from an EMBL/GenBank/DDBJ whole genome shotgun (WGS) entry which is preliminary data.</text>
</comment>
<reference evidence="7 8" key="1">
    <citation type="submission" date="2024-08" db="EMBL/GenBank/DDBJ databases">
        <title>Gnathostoma spinigerum genome.</title>
        <authorList>
            <person name="Gonzalez-Bertolin B."/>
            <person name="Monzon S."/>
            <person name="Zaballos A."/>
            <person name="Jimenez P."/>
            <person name="Dekumyoy P."/>
            <person name="Varona S."/>
            <person name="Cuesta I."/>
            <person name="Sumanam S."/>
            <person name="Adisakwattana P."/>
            <person name="Gasser R.B."/>
            <person name="Hernandez-Gonzalez A."/>
            <person name="Young N.D."/>
            <person name="Perteguer M.J."/>
        </authorList>
    </citation>
    <scope>NUCLEOTIDE SEQUENCE [LARGE SCALE GENOMIC DNA]</scope>
    <source>
        <strain evidence="7">AL3</strain>
        <tissue evidence="7">Liver</tissue>
    </source>
</reference>
<dbReference type="Proteomes" id="UP001608902">
    <property type="component" value="Unassembled WGS sequence"/>
</dbReference>
<dbReference type="InterPro" id="IPR050271">
    <property type="entry name" value="UDP-glycosyltransferase"/>
</dbReference>
<keyword evidence="4" id="KW-0808">Transferase</keyword>
<dbReference type="PANTHER" id="PTHR48043">
    <property type="entry name" value="EG:EG0003.4 PROTEIN-RELATED"/>
    <property type="match status" value="1"/>
</dbReference>
<keyword evidence="8" id="KW-1185">Reference proteome</keyword>
<dbReference type="AlphaFoldDB" id="A0ABD6ESK6"/>
<dbReference type="PANTHER" id="PTHR48043:SF68">
    <property type="entry name" value="GLUCURONOSYLTRANSFERASE"/>
    <property type="match status" value="1"/>
</dbReference>
<proteinExistence type="inferred from homology"/>
<dbReference type="CDD" id="cd03784">
    <property type="entry name" value="GT1_Gtf-like"/>
    <property type="match status" value="1"/>
</dbReference>
<dbReference type="Pfam" id="PF00201">
    <property type="entry name" value="UDPGT"/>
    <property type="match status" value="1"/>
</dbReference>
<evidence type="ECO:0000256" key="4">
    <source>
        <dbReference type="ARBA" id="ARBA00022679"/>
    </source>
</evidence>
<keyword evidence="6" id="KW-0812">Transmembrane</keyword>
<evidence type="ECO:0000256" key="5">
    <source>
        <dbReference type="ARBA" id="ARBA00047475"/>
    </source>
</evidence>
<comment type="catalytic activity">
    <reaction evidence="5">
        <text>glucuronate acceptor + UDP-alpha-D-glucuronate = acceptor beta-D-glucuronoside + UDP + H(+)</text>
        <dbReference type="Rhea" id="RHEA:21032"/>
        <dbReference type="ChEBI" id="CHEBI:15378"/>
        <dbReference type="ChEBI" id="CHEBI:58052"/>
        <dbReference type="ChEBI" id="CHEBI:58223"/>
        <dbReference type="ChEBI" id="CHEBI:132367"/>
        <dbReference type="ChEBI" id="CHEBI:132368"/>
        <dbReference type="EC" id="2.4.1.17"/>
    </reaction>
</comment>
<protein>
    <recommendedName>
        <fullName evidence="2">glucuronosyltransferase</fullName>
        <ecNumber evidence="2">2.4.1.17</ecNumber>
    </recommendedName>
</protein>
<organism evidence="7 8">
    <name type="scientific">Gnathostoma spinigerum</name>
    <dbReference type="NCBI Taxonomy" id="75299"/>
    <lineage>
        <taxon>Eukaryota</taxon>
        <taxon>Metazoa</taxon>
        <taxon>Ecdysozoa</taxon>
        <taxon>Nematoda</taxon>
        <taxon>Chromadorea</taxon>
        <taxon>Rhabditida</taxon>
        <taxon>Spirurina</taxon>
        <taxon>Gnathostomatomorpha</taxon>
        <taxon>Gnathostomatoidea</taxon>
        <taxon>Gnathostomatidae</taxon>
        <taxon>Gnathostoma</taxon>
    </lineage>
</organism>
<accession>A0ABD6ESK6</accession>
<dbReference type="GO" id="GO:0015020">
    <property type="term" value="F:glucuronosyltransferase activity"/>
    <property type="evidence" value="ECO:0007669"/>
    <property type="project" value="UniProtKB-EC"/>
</dbReference>
<keyword evidence="6" id="KW-1133">Transmembrane helix</keyword>
<gene>
    <name evidence="7" type="ORF">AB6A40_008831</name>
</gene>
<dbReference type="SUPFAM" id="SSF53756">
    <property type="entry name" value="UDP-Glycosyltransferase/glycogen phosphorylase"/>
    <property type="match status" value="1"/>
</dbReference>
<dbReference type="EC" id="2.4.1.17" evidence="2"/>
<dbReference type="InterPro" id="IPR002213">
    <property type="entry name" value="UDP_glucos_trans"/>
</dbReference>
<keyword evidence="3" id="KW-0328">Glycosyltransferase</keyword>
<comment type="similarity">
    <text evidence="1">Belongs to the UDP-glycosyltransferase family.</text>
</comment>
<dbReference type="Gene3D" id="3.40.50.2000">
    <property type="entry name" value="Glycogen Phosphorylase B"/>
    <property type="match status" value="1"/>
</dbReference>
<evidence type="ECO:0000256" key="6">
    <source>
        <dbReference type="SAM" id="Phobius"/>
    </source>
</evidence>
<evidence type="ECO:0000256" key="2">
    <source>
        <dbReference type="ARBA" id="ARBA00012544"/>
    </source>
</evidence>
<evidence type="ECO:0000256" key="3">
    <source>
        <dbReference type="ARBA" id="ARBA00022676"/>
    </source>
</evidence>
<evidence type="ECO:0000256" key="1">
    <source>
        <dbReference type="ARBA" id="ARBA00009995"/>
    </source>
</evidence>